<dbReference type="STRING" id="1566387.QV13_14575"/>
<dbReference type="Proteomes" id="UP000094412">
    <property type="component" value="Unassembled WGS sequence"/>
</dbReference>
<dbReference type="InterPro" id="IPR010385">
    <property type="entry name" value="DUF982"/>
</dbReference>
<dbReference type="Pfam" id="PF06169">
    <property type="entry name" value="DUF982"/>
    <property type="match status" value="1"/>
</dbReference>
<dbReference type="OrthoDB" id="8116604at2"/>
<gene>
    <name evidence="1" type="ORF">QV13_14575</name>
</gene>
<proteinExistence type="predicted"/>
<dbReference type="RefSeq" id="WP_024925326.1">
    <property type="nucleotide sequence ID" value="NZ_MDEO01000033.1"/>
</dbReference>
<name>A0A1C2DMW3_9HYPH</name>
<evidence type="ECO:0000313" key="1">
    <source>
        <dbReference type="EMBL" id="OCX16099.1"/>
    </source>
</evidence>
<dbReference type="AlphaFoldDB" id="A0A1C2DMW3"/>
<accession>A0A1C2DMW3</accession>
<organism evidence="1 2">
    <name type="scientific">Mesorhizobium hungaricum</name>
    <dbReference type="NCBI Taxonomy" id="1566387"/>
    <lineage>
        <taxon>Bacteria</taxon>
        <taxon>Pseudomonadati</taxon>
        <taxon>Pseudomonadota</taxon>
        <taxon>Alphaproteobacteria</taxon>
        <taxon>Hyphomicrobiales</taxon>
        <taxon>Phyllobacteriaceae</taxon>
        <taxon>Mesorhizobium</taxon>
    </lineage>
</organism>
<comment type="caution">
    <text evidence="1">The sequence shown here is derived from an EMBL/GenBank/DDBJ whole genome shotgun (WGS) entry which is preliminary data.</text>
</comment>
<sequence>MRELQFAIPVRIVPVLGLPVEEIYGVDQAMDFLAEWSTGKQGKLYQAAFNACFGASVGVASAEEACRAFAIFCRVSGILARDMMPPRKGGDKVQGVPL</sequence>
<protein>
    <recommendedName>
        <fullName evidence="3">DUF982 domain-containing protein</fullName>
    </recommendedName>
</protein>
<dbReference type="EMBL" id="MDEO01000033">
    <property type="protein sequence ID" value="OCX16099.1"/>
    <property type="molecule type" value="Genomic_DNA"/>
</dbReference>
<keyword evidence="2" id="KW-1185">Reference proteome</keyword>
<evidence type="ECO:0000313" key="2">
    <source>
        <dbReference type="Proteomes" id="UP000094412"/>
    </source>
</evidence>
<evidence type="ECO:0008006" key="3">
    <source>
        <dbReference type="Google" id="ProtNLM"/>
    </source>
</evidence>
<reference evidence="1 2" key="1">
    <citation type="submission" date="2016-08" db="EMBL/GenBank/DDBJ databases">
        <title>Whole genome sequence of Mesorhizobium sp. strain UASWS1009 isolated from industrial sewage.</title>
        <authorList>
            <person name="Crovadore J."/>
            <person name="Calmin G."/>
            <person name="Chablais R."/>
            <person name="Cochard B."/>
            <person name="Lefort F."/>
        </authorList>
    </citation>
    <scope>NUCLEOTIDE SEQUENCE [LARGE SCALE GENOMIC DNA]</scope>
    <source>
        <strain evidence="1 2">UASWS1009</strain>
    </source>
</reference>
<dbReference type="Gene3D" id="6.10.250.730">
    <property type="match status" value="1"/>
</dbReference>